<evidence type="ECO:0000256" key="7">
    <source>
        <dbReference type="SAM" id="Phobius"/>
    </source>
</evidence>
<keyword evidence="3" id="KW-1003">Cell membrane</keyword>
<keyword evidence="9" id="KW-1185">Reference proteome</keyword>
<keyword evidence="6 7" id="KW-0472">Membrane</keyword>
<reference evidence="8" key="1">
    <citation type="journal article" date="2014" name="Int. J. Syst. Evol. Microbiol.">
        <title>Complete genome sequence of Corynebacterium casei LMG S-19264T (=DSM 44701T), isolated from a smear-ripened cheese.</title>
        <authorList>
            <consortium name="US DOE Joint Genome Institute (JGI-PGF)"/>
            <person name="Walter F."/>
            <person name="Albersmeier A."/>
            <person name="Kalinowski J."/>
            <person name="Ruckert C."/>
        </authorList>
    </citation>
    <scope>NUCLEOTIDE SEQUENCE</scope>
    <source>
        <strain evidence="8">CGMCC 1.12195</strain>
    </source>
</reference>
<dbReference type="RefSeq" id="WP_188505303.1">
    <property type="nucleotide sequence ID" value="NZ_BMER01000001.1"/>
</dbReference>
<evidence type="ECO:0000256" key="1">
    <source>
        <dbReference type="ARBA" id="ARBA00004651"/>
    </source>
</evidence>
<dbReference type="PANTHER" id="PTHR34584">
    <property type="entry name" value="NA(+)/H(+) ANTIPORTER SUBUNIT E1"/>
    <property type="match status" value="1"/>
</dbReference>
<evidence type="ECO:0000256" key="5">
    <source>
        <dbReference type="ARBA" id="ARBA00022989"/>
    </source>
</evidence>
<proteinExistence type="inferred from homology"/>
<dbReference type="InterPro" id="IPR002758">
    <property type="entry name" value="Cation_antiport_E"/>
</dbReference>
<protein>
    <submittedName>
        <fullName evidence="8">Cation:proton antiporter</fullName>
    </submittedName>
</protein>
<dbReference type="PIRSF" id="PIRSF019239">
    <property type="entry name" value="MrpE"/>
    <property type="match status" value="1"/>
</dbReference>
<dbReference type="GO" id="GO:0008324">
    <property type="term" value="F:monoatomic cation transmembrane transporter activity"/>
    <property type="evidence" value="ECO:0007669"/>
    <property type="project" value="InterPro"/>
</dbReference>
<keyword evidence="5 7" id="KW-1133">Transmembrane helix</keyword>
<organism evidence="8 9">
    <name type="scientific">Parapedobacter pyrenivorans</name>
    <dbReference type="NCBI Taxonomy" id="1305674"/>
    <lineage>
        <taxon>Bacteria</taxon>
        <taxon>Pseudomonadati</taxon>
        <taxon>Bacteroidota</taxon>
        <taxon>Sphingobacteriia</taxon>
        <taxon>Sphingobacteriales</taxon>
        <taxon>Sphingobacteriaceae</taxon>
        <taxon>Parapedobacter</taxon>
    </lineage>
</organism>
<evidence type="ECO:0000256" key="2">
    <source>
        <dbReference type="ARBA" id="ARBA00006228"/>
    </source>
</evidence>
<evidence type="ECO:0000313" key="9">
    <source>
        <dbReference type="Proteomes" id="UP000660862"/>
    </source>
</evidence>
<evidence type="ECO:0000256" key="4">
    <source>
        <dbReference type="ARBA" id="ARBA00022692"/>
    </source>
</evidence>
<evidence type="ECO:0000313" key="8">
    <source>
        <dbReference type="EMBL" id="GGG83240.1"/>
    </source>
</evidence>
<feature type="transmembrane region" description="Helical" evidence="7">
    <location>
        <begin position="12"/>
        <end position="40"/>
    </location>
</feature>
<name>A0A917HMI6_9SPHI</name>
<dbReference type="Pfam" id="PF01899">
    <property type="entry name" value="MNHE"/>
    <property type="match status" value="1"/>
</dbReference>
<reference evidence="8" key="2">
    <citation type="submission" date="2020-09" db="EMBL/GenBank/DDBJ databases">
        <authorList>
            <person name="Sun Q."/>
            <person name="Zhou Y."/>
        </authorList>
    </citation>
    <scope>NUCLEOTIDE SEQUENCE</scope>
    <source>
        <strain evidence="8">CGMCC 1.12195</strain>
    </source>
</reference>
<dbReference type="EMBL" id="BMER01000001">
    <property type="protein sequence ID" value="GGG83240.1"/>
    <property type="molecule type" value="Genomic_DNA"/>
</dbReference>
<dbReference type="GO" id="GO:0005886">
    <property type="term" value="C:plasma membrane"/>
    <property type="evidence" value="ECO:0007669"/>
    <property type="project" value="UniProtKB-SubCell"/>
</dbReference>
<dbReference type="AlphaFoldDB" id="A0A917HMI6"/>
<accession>A0A917HMI6</accession>
<dbReference type="Proteomes" id="UP000660862">
    <property type="component" value="Unassembled WGS sequence"/>
</dbReference>
<sequence length="158" mass="18839">MVKQFLMNLLLAFTWVALTGVLYYSNFLFGFAIGFFLLWLMNRNERDQRYFNRVPKIIGFVLYFLYEMVKANIQVAYDVITPKFFMKPGIVKYPMEAESDFEINMLSTMIALTPGTLVIDVSEDRKVLYIHAMYMKSKEQFIEQIKERVERRLLEIIR</sequence>
<gene>
    <name evidence="8" type="primary">mrpE</name>
    <name evidence="8" type="ORF">GCM10007415_15330</name>
</gene>
<comment type="similarity">
    <text evidence="2">Belongs to the CPA3 antiporters (TC 2.A.63) subunit E family.</text>
</comment>
<evidence type="ECO:0000256" key="3">
    <source>
        <dbReference type="ARBA" id="ARBA00022475"/>
    </source>
</evidence>
<dbReference type="PANTHER" id="PTHR34584:SF1">
    <property type="entry name" value="NA(+)_H(+) ANTIPORTER SUBUNIT E1"/>
    <property type="match status" value="1"/>
</dbReference>
<comment type="subcellular location">
    <subcellularLocation>
        <location evidence="1">Cell membrane</location>
        <topology evidence="1">Multi-pass membrane protein</topology>
    </subcellularLocation>
</comment>
<comment type="caution">
    <text evidence="8">The sequence shown here is derived from an EMBL/GenBank/DDBJ whole genome shotgun (WGS) entry which is preliminary data.</text>
</comment>
<keyword evidence="4 7" id="KW-0812">Transmembrane</keyword>
<evidence type="ECO:0000256" key="6">
    <source>
        <dbReference type="ARBA" id="ARBA00023136"/>
    </source>
</evidence>